<keyword evidence="1 3" id="KW-0853">WD repeat</keyword>
<evidence type="ECO:0000313" key="4">
    <source>
        <dbReference type="EMBL" id="ETO05459.1"/>
    </source>
</evidence>
<dbReference type="Pfam" id="PF00400">
    <property type="entry name" value="WD40"/>
    <property type="match status" value="3"/>
</dbReference>
<dbReference type="PANTHER" id="PTHR19850">
    <property type="entry name" value="GUANINE NUCLEOTIDE-BINDING PROTEIN BETA G PROTEIN BETA"/>
    <property type="match status" value="1"/>
</dbReference>
<evidence type="ECO:0000256" key="3">
    <source>
        <dbReference type="PROSITE-ProRule" id="PRU00221"/>
    </source>
</evidence>
<evidence type="ECO:0000313" key="5">
    <source>
        <dbReference type="Proteomes" id="UP000023152"/>
    </source>
</evidence>
<dbReference type="PRINTS" id="PR00320">
    <property type="entry name" value="GPROTEINBRPT"/>
</dbReference>
<dbReference type="SMART" id="SM00320">
    <property type="entry name" value="WD40"/>
    <property type="match status" value="2"/>
</dbReference>
<dbReference type="InterPro" id="IPR036322">
    <property type="entry name" value="WD40_repeat_dom_sf"/>
</dbReference>
<dbReference type="SUPFAM" id="SSF50978">
    <property type="entry name" value="WD40 repeat-like"/>
    <property type="match status" value="1"/>
</dbReference>
<feature type="repeat" description="WD" evidence="3">
    <location>
        <begin position="75"/>
        <end position="109"/>
    </location>
</feature>
<feature type="repeat" description="WD" evidence="3">
    <location>
        <begin position="32"/>
        <end position="66"/>
    </location>
</feature>
<dbReference type="AlphaFoldDB" id="X6LV31"/>
<proteinExistence type="predicted"/>
<reference evidence="4 5" key="1">
    <citation type="journal article" date="2013" name="Curr. Biol.">
        <title>The Genome of the Foraminiferan Reticulomyxa filosa.</title>
        <authorList>
            <person name="Glockner G."/>
            <person name="Hulsmann N."/>
            <person name="Schleicher M."/>
            <person name="Noegel A.A."/>
            <person name="Eichinger L."/>
            <person name="Gallinger C."/>
            <person name="Pawlowski J."/>
            <person name="Sierra R."/>
            <person name="Euteneuer U."/>
            <person name="Pillet L."/>
            <person name="Moustafa A."/>
            <person name="Platzer M."/>
            <person name="Groth M."/>
            <person name="Szafranski K."/>
            <person name="Schliwa M."/>
        </authorList>
    </citation>
    <scope>NUCLEOTIDE SEQUENCE [LARGE SCALE GENOMIC DNA]</scope>
</reference>
<gene>
    <name evidence="4" type="ORF">RFI_31940</name>
</gene>
<dbReference type="InterPro" id="IPR020472">
    <property type="entry name" value="WD40_PAC1"/>
</dbReference>
<organism evidence="4 5">
    <name type="scientific">Reticulomyxa filosa</name>
    <dbReference type="NCBI Taxonomy" id="46433"/>
    <lineage>
        <taxon>Eukaryota</taxon>
        <taxon>Sar</taxon>
        <taxon>Rhizaria</taxon>
        <taxon>Retaria</taxon>
        <taxon>Foraminifera</taxon>
        <taxon>Monothalamids</taxon>
        <taxon>Reticulomyxidae</taxon>
        <taxon>Reticulomyxa</taxon>
    </lineage>
</organism>
<dbReference type="EMBL" id="ASPP01028103">
    <property type="protein sequence ID" value="ETO05459.1"/>
    <property type="molecule type" value="Genomic_DNA"/>
</dbReference>
<sequence length="139" mass="16032">MKFLNETQLLSSSGDCTCLLWDITKTKPTALFLDHTQDVMCLSIWQENQTFISASCDKTTKLWDIRMGEKCVGNFEGHGTDVNTCDWFPDGNAFITGGDDSCVRLFDIRYVFFVFFFFGRKEFAQKFQYTLCILCSYVI</sequence>
<name>X6LV31_RETFI</name>
<dbReference type="InterPro" id="IPR016346">
    <property type="entry name" value="G-protein_beta_1-5"/>
</dbReference>
<protein>
    <submittedName>
        <fullName evidence="4">Guanine nucleotide-binding protein subunit beta</fullName>
    </submittedName>
</protein>
<evidence type="ECO:0000256" key="2">
    <source>
        <dbReference type="ARBA" id="ARBA00022737"/>
    </source>
</evidence>
<dbReference type="PROSITE" id="PS50294">
    <property type="entry name" value="WD_REPEATS_REGION"/>
    <property type="match status" value="2"/>
</dbReference>
<keyword evidence="5" id="KW-1185">Reference proteome</keyword>
<dbReference type="OrthoDB" id="10255630at2759"/>
<dbReference type="InterPro" id="IPR001680">
    <property type="entry name" value="WD40_rpt"/>
</dbReference>
<evidence type="ECO:0000256" key="1">
    <source>
        <dbReference type="ARBA" id="ARBA00022574"/>
    </source>
</evidence>
<dbReference type="PROSITE" id="PS50082">
    <property type="entry name" value="WD_REPEATS_2"/>
    <property type="match status" value="2"/>
</dbReference>
<accession>X6LV31</accession>
<comment type="caution">
    <text evidence="4">The sequence shown here is derived from an EMBL/GenBank/DDBJ whole genome shotgun (WGS) entry which is preliminary data.</text>
</comment>
<dbReference type="Proteomes" id="UP000023152">
    <property type="component" value="Unassembled WGS sequence"/>
</dbReference>
<dbReference type="GO" id="GO:0007165">
    <property type="term" value="P:signal transduction"/>
    <property type="evidence" value="ECO:0007669"/>
    <property type="project" value="InterPro"/>
</dbReference>
<dbReference type="InterPro" id="IPR015943">
    <property type="entry name" value="WD40/YVTN_repeat-like_dom_sf"/>
</dbReference>
<dbReference type="Gene3D" id="2.130.10.10">
    <property type="entry name" value="YVTN repeat-like/Quinoprotein amine dehydrogenase"/>
    <property type="match status" value="1"/>
</dbReference>
<keyword evidence="2" id="KW-0677">Repeat</keyword>